<dbReference type="Proteomes" id="UP000430975">
    <property type="component" value="Unassembled WGS sequence"/>
</dbReference>
<accession>A0A6I2GG31</accession>
<evidence type="ECO:0000313" key="1">
    <source>
        <dbReference type="EMBL" id="MRI84772.1"/>
    </source>
</evidence>
<protein>
    <recommendedName>
        <fullName evidence="3">DUF4097 family beta strand repeat protein</fullName>
    </recommendedName>
</protein>
<dbReference type="AlphaFoldDB" id="A0A6I2GG31"/>
<evidence type="ECO:0000313" key="2">
    <source>
        <dbReference type="Proteomes" id="UP000430975"/>
    </source>
</evidence>
<organism evidence="1 2">
    <name type="scientific">Fundicoccus ignavus</name>
    <dbReference type="NCBI Taxonomy" id="2664442"/>
    <lineage>
        <taxon>Bacteria</taxon>
        <taxon>Bacillati</taxon>
        <taxon>Bacillota</taxon>
        <taxon>Bacilli</taxon>
        <taxon>Lactobacillales</taxon>
        <taxon>Aerococcaceae</taxon>
        <taxon>Fundicoccus</taxon>
    </lineage>
</organism>
<evidence type="ECO:0008006" key="3">
    <source>
        <dbReference type="Google" id="ProtNLM"/>
    </source>
</evidence>
<dbReference type="RefSeq" id="WP_153863144.1">
    <property type="nucleotide sequence ID" value="NZ_WJQS01000002.1"/>
</dbReference>
<sequence>MKILTRIWLVLCLFTLNLPVVSAENINNELSEELPANLVYQTDELESFTKLRLDLVSSYIEIREGEDFQFEVYVSKDDVQFEDVFNYSNKNDQLTIDEKDWQNNLKSFLTSLTSRIVITVPDTSKLTTQIDLVNGEFLVKGTLAELKFDGVNASLTLIGDETYPIKIDIVNGDTNLSFKQYNAELNFSFVNGNFEILGDKVSATFSEFERTLGKGRDAIHIEAVNGSIVLEALGN</sequence>
<comment type="caution">
    <text evidence="1">The sequence shown here is derived from an EMBL/GenBank/DDBJ whole genome shotgun (WGS) entry which is preliminary data.</text>
</comment>
<proteinExistence type="predicted"/>
<dbReference type="EMBL" id="WJQS01000002">
    <property type="protein sequence ID" value="MRI84772.1"/>
    <property type="molecule type" value="Genomic_DNA"/>
</dbReference>
<keyword evidence="2" id="KW-1185">Reference proteome</keyword>
<name>A0A6I2GG31_9LACT</name>
<reference evidence="1 2" key="1">
    <citation type="submission" date="2019-11" db="EMBL/GenBank/DDBJ databases">
        <title>Characterisation of Fundicoccus ignavus gen. nov. sp. nov., a novel genus of the family Aerococcaceae isolated from bulk tank milk.</title>
        <authorList>
            <person name="Siebert A."/>
            <person name="Huptas C."/>
            <person name="Wenning M."/>
            <person name="Scherer S."/>
            <person name="Doll E.V."/>
        </authorList>
    </citation>
    <scope>NUCLEOTIDE SEQUENCE [LARGE SCALE GENOMIC DNA]</scope>
    <source>
        <strain evidence="1 2">WS4759</strain>
    </source>
</reference>
<gene>
    <name evidence="1" type="ORF">GIY09_02520</name>
</gene>